<keyword evidence="2" id="KW-1185">Reference proteome</keyword>
<name>A0A377R046_9NEIS</name>
<protein>
    <submittedName>
        <fullName evidence="1">Uncharacterized protein</fullName>
    </submittedName>
</protein>
<proteinExistence type="predicted"/>
<organism evidence="1 2">
    <name type="scientific">Kingella potus</name>
    <dbReference type="NCBI Taxonomy" id="265175"/>
    <lineage>
        <taxon>Bacteria</taxon>
        <taxon>Pseudomonadati</taxon>
        <taxon>Pseudomonadota</taxon>
        <taxon>Betaproteobacteria</taxon>
        <taxon>Neisseriales</taxon>
        <taxon>Neisseriaceae</taxon>
        <taxon>Kingella</taxon>
    </lineage>
</organism>
<dbReference type="AlphaFoldDB" id="A0A377R046"/>
<dbReference type="Proteomes" id="UP000254293">
    <property type="component" value="Unassembled WGS sequence"/>
</dbReference>
<reference evidence="1 2" key="1">
    <citation type="submission" date="2018-06" db="EMBL/GenBank/DDBJ databases">
        <authorList>
            <consortium name="Pathogen Informatics"/>
            <person name="Doyle S."/>
        </authorList>
    </citation>
    <scope>NUCLEOTIDE SEQUENCE [LARGE SCALE GENOMIC DNA]</scope>
    <source>
        <strain evidence="1 2">NCTC13336</strain>
    </source>
</reference>
<evidence type="ECO:0000313" key="2">
    <source>
        <dbReference type="Proteomes" id="UP000254293"/>
    </source>
</evidence>
<evidence type="ECO:0000313" key="1">
    <source>
        <dbReference type="EMBL" id="STR00883.1"/>
    </source>
</evidence>
<dbReference type="EMBL" id="UGJJ01000001">
    <property type="protein sequence ID" value="STR00883.1"/>
    <property type="molecule type" value="Genomic_DNA"/>
</dbReference>
<sequence>MACFGGLAGGVSALCGLSRGGLNYPAFPAAPVRNGFCSKEKPAAGHLGFAVGFSSPDRACRPKRHTRSLPFRPSETACAAWADHAAERSNCSVEGSVGCVAQPRTRFLPMQRPSENECWSYGKSAPFLRQHGEETKSTRPSENDQYVQYVFQTALCSLRRQMPLPVETACAAWAAHPASCRIGVVGQMPAFVLFRYIYSNGMRLVLQQGRPSENGFARLCSADSAAQGAGFG</sequence>
<accession>A0A377R046</accession>
<gene>
    <name evidence="1" type="ORF">NCTC13336_01107</name>
</gene>